<feature type="domain" description="Ig-like" evidence="4">
    <location>
        <begin position="592"/>
        <end position="682"/>
    </location>
</feature>
<dbReference type="InterPro" id="IPR003598">
    <property type="entry name" value="Ig_sub2"/>
</dbReference>
<dbReference type="GO" id="GO:0008046">
    <property type="term" value="F:axon guidance receptor activity"/>
    <property type="evidence" value="ECO:0007669"/>
    <property type="project" value="TreeGrafter"/>
</dbReference>
<dbReference type="InterPro" id="IPR036179">
    <property type="entry name" value="Ig-like_dom_sf"/>
</dbReference>
<dbReference type="EMBL" id="JABSTR010000011">
    <property type="protein sequence ID" value="KAH9380976.1"/>
    <property type="molecule type" value="Genomic_DNA"/>
</dbReference>
<dbReference type="GO" id="GO:0005886">
    <property type="term" value="C:plasma membrane"/>
    <property type="evidence" value="ECO:0007669"/>
    <property type="project" value="TreeGrafter"/>
</dbReference>
<dbReference type="Proteomes" id="UP000821853">
    <property type="component" value="Chromosome 9"/>
</dbReference>
<feature type="domain" description="Ig-like" evidence="4">
    <location>
        <begin position="205"/>
        <end position="294"/>
    </location>
</feature>
<dbReference type="InterPro" id="IPR050958">
    <property type="entry name" value="Cell_Adh-Cytoskel_Orgn"/>
</dbReference>
<evidence type="ECO:0000256" key="2">
    <source>
        <dbReference type="ARBA" id="ARBA00023157"/>
    </source>
</evidence>
<proteinExistence type="predicted"/>
<dbReference type="SMART" id="SM00408">
    <property type="entry name" value="IGc2"/>
    <property type="match status" value="12"/>
</dbReference>
<dbReference type="GO" id="GO:0030424">
    <property type="term" value="C:axon"/>
    <property type="evidence" value="ECO:0007669"/>
    <property type="project" value="TreeGrafter"/>
</dbReference>
<dbReference type="FunFam" id="2.60.40.10:FF:000032">
    <property type="entry name" value="palladin isoform X1"/>
    <property type="match status" value="1"/>
</dbReference>
<dbReference type="PANTHER" id="PTHR45080">
    <property type="entry name" value="CONTACTIN 5"/>
    <property type="match status" value="1"/>
</dbReference>
<dbReference type="InterPro" id="IPR013783">
    <property type="entry name" value="Ig-like_fold"/>
</dbReference>
<name>A0A9J6H1S0_HAELO</name>
<evidence type="ECO:0000313" key="6">
    <source>
        <dbReference type="Proteomes" id="UP000821853"/>
    </source>
</evidence>
<dbReference type="GO" id="GO:0007156">
    <property type="term" value="P:homophilic cell adhesion via plasma membrane adhesion molecules"/>
    <property type="evidence" value="ECO:0007669"/>
    <property type="project" value="TreeGrafter"/>
</dbReference>
<dbReference type="SUPFAM" id="SSF48726">
    <property type="entry name" value="Immunoglobulin"/>
    <property type="match status" value="12"/>
</dbReference>
<gene>
    <name evidence="5" type="ORF">HPB48_008190</name>
</gene>
<dbReference type="OMA" id="AWISEPQ"/>
<dbReference type="FunFam" id="2.60.40.10:FF:000333">
    <property type="entry name" value="Down syndrome cell adhesion molecule"/>
    <property type="match status" value="6"/>
</dbReference>
<dbReference type="GO" id="GO:0050808">
    <property type="term" value="P:synapse organization"/>
    <property type="evidence" value="ECO:0007669"/>
    <property type="project" value="TreeGrafter"/>
</dbReference>
<dbReference type="InterPro" id="IPR007110">
    <property type="entry name" value="Ig-like_dom"/>
</dbReference>
<feature type="domain" description="Ig-like" evidence="4">
    <location>
        <begin position="962"/>
        <end position="1047"/>
    </location>
</feature>
<evidence type="ECO:0000313" key="5">
    <source>
        <dbReference type="EMBL" id="KAH9380976.1"/>
    </source>
</evidence>
<dbReference type="Pfam" id="PF07679">
    <property type="entry name" value="I-set"/>
    <property type="match status" value="7"/>
</dbReference>
<feature type="domain" description="Ig-like" evidence="4">
    <location>
        <begin position="95"/>
        <end position="177"/>
    </location>
</feature>
<evidence type="ECO:0000259" key="4">
    <source>
        <dbReference type="PROSITE" id="PS50835"/>
    </source>
</evidence>
<feature type="domain" description="Ig-like" evidence="4">
    <location>
        <begin position="7"/>
        <end position="93"/>
    </location>
</feature>
<feature type="domain" description="Ig-like" evidence="4">
    <location>
        <begin position="1051"/>
        <end position="1128"/>
    </location>
</feature>
<dbReference type="VEuPathDB" id="VectorBase:HLOH_047750"/>
<dbReference type="InterPro" id="IPR003599">
    <property type="entry name" value="Ig_sub"/>
</dbReference>
<organism evidence="5 6">
    <name type="scientific">Haemaphysalis longicornis</name>
    <name type="common">Bush tick</name>
    <dbReference type="NCBI Taxonomy" id="44386"/>
    <lineage>
        <taxon>Eukaryota</taxon>
        <taxon>Metazoa</taxon>
        <taxon>Ecdysozoa</taxon>
        <taxon>Arthropoda</taxon>
        <taxon>Chelicerata</taxon>
        <taxon>Arachnida</taxon>
        <taxon>Acari</taxon>
        <taxon>Parasitiformes</taxon>
        <taxon>Ixodida</taxon>
        <taxon>Ixodoidea</taxon>
        <taxon>Ixodidae</taxon>
        <taxon>Haemaphysalinae</taxon>
        <taxon>Haemaphysalis</taxon>
    </lineage>
</organism>
<keyword evidence="2" id="KW-1015">Disulfide bond</keyword>
<feature type="domain" description="Ig-like" evidence="4">
    <location>
        <begin position="687"/>
        <end position="776"/>
    </location>
</feature>
<dbReference type="Gene3D" id="2.60.40.10">
    <property type="entry name" value="Immunoglobulins"/>
    <property type="match status" value="12"/>
</dbReference>
<dbReference type="PROSITE" id="PS50835">
    <property type="entry name" value="IG_LIKE"/>
    <property type="match status" value="12"/>
</dbReference>
<keyword evidence="6" id="KW-1185">Reference proteome</keyword>
<dbReference type="OrthoDB" id="6481371at2759"/>
<feature type="domain" description="Ig-like" evidence="4">
    <location>
        <begin position="498"/>
        <end position="589"/>
    </location>
</feature>
<evidence type="ECO:0000256" key="3">
    <source>
        <dbReference type="ARBA" id="ARBA00023319"/>
    </source>
</evidence>
<feature type="domain" description="Ig-like" evidence="4">
    <location>
        <begin position="781"/>
        <end position="872"/>
    </location>
</feature>
<dbReference type="InterPro" id="IPR013098">
    <property type="entry name" value="Ig_I-set"/>
</dbReference>
<dbReference type="SMART" id="SM00409">
    <property type="entry name" value="IG"/>
    <property type="match status" value="12"/>
</dbReference>
<reference evidence="5 6" key="1">
    <citation type="journal article" date="2020" name="Cell">
        <title>Large-Scale Comparative Analyses of Tick Genomes Elucidate Their Genetic Diversity and Vector Capacities.</title>
        <authorList>
            <consortium name="Tick Genome and Microbiome Consortium (TIGMIC)"/>
            <person name="Jia N."/>
            <person name="Wang J."/>
            <person name="Shi W."/>
            <person name="Du L."/>
            <person name="Sun Y."/>
            <person name="Zhan W."/>
            <person name="Jiang J.F."/>
            <person name="Wang Q."/>
            <person name="Zhang B."/>
            <person name="Ji P."/>
            <person name="Bell-Sakyi L."/>
            <person name="Cui X.M."/>
            <person name="Yuan T.T."/>
            <person name="Jiang B.G."/>
            <person name="Yang W.F."/>
            <person name="Lam T.T."/>
            <person name="Chang Q.C."/>
            <person name="Ding S.J."/>
            <person name="Wang X.J."/>
            <person name="Zhu J.G."/>
            <person name="Ruan X.D."/>
            <person name="Zhao L."/>
            <person name="Wei J.T."/>
            <person name="Ye R.Z."/>
            <person name="Que T.C."/>
            <person name="Du C.H."/>
            <person name="Zhou Y.H."/>
            <person name="Cheng J.X."/>
            <person name="Dai P.F."/>
            <person name="Guo W.B."/>
            <person name="Han X.H."/>
            <person name="Huang E.J."/>
            <person name="Li L.F."/>
            <person name="Wei W."/>
            <person name="Gao Y.C."/>
            <person name="Liu J.Z."/>
            <person name="Shao H.Z."/>
            <person name="Wang X."/>
            <person name="Wang C.C."/>
            <person name="Yang T.C."/>
            <person name="Huo Q.B."/>
            <person name="Li W."/>
            <person name="Chen H.Y."/>
            <person name="Chen S.E."/>
            <person name="Zhou L.G."/>
            <person name="Ni X.B."/>
            <person name="Tian J.H."/>
            <person name="Sheng Y."/>
            <person name="Liu T."/>
            <person name="Pan Y.S."/>
            <person name="Xia L.Y."/>
            <person name="Li J."/>
            <person name="Zhao F."/>
            <person name="Cao W.C."/>
        </authorList>
    </citation>
    <scope>NUCLEOTIDE SEQUENCE [LARGE SCALE GENOMIC DNA]</scope>
    <source>
        <strain evidence="5">HaeL-2018</strain>
    </source>
</reference>
<dbReference type="PANTHER" id="PTHR45080:SF8">
    <property type="entry name" value="IG-LIKE DOMAIN-CONTAINING PROTEIN"/>
    <property type="match status" value="1"/>
</dbReference>
<keyword evidence="1" id="KW-0732">Signal</keyword>
<feature type="domain" description="Ig-like" evidence="4">
    <location>
        <begin position="396"/>
        <end position="484"/>
    </location>
</feature>
<sequence>MQATVPPSIPPFQFPKNLEVQQRISVICTISIGEKPLQFSWLKDGSALDSGSQNVRIVDNAESSTLHIDVLTLNSAGNYTCSVTNKAGHSSFTAPLVVHAPPTWLSKPQDVTATAESNVTITCSADGFPAPTVTWQRQGECRGTSSLVISSASKRHQGEYTCQISNSVGRGLSKKITFHCRIPYFFCAPVSTYLTRDVSFLQTAPKIQPFTFPATLNVGERSGTMCIVMAGDKPLTFSWFKDGSTLVTNDNVKVTSNAEFSSLNFGSLDASHNGNYTCSVRNSVGTASFTASLAVHSEKPKLQPLVFPSNRIRVGESASALCALVAGSPEVSFRWFKDSVEISATVTNVKVKDDKKVSVLTVEPATLDSAGNYTCMAANNYGTDANSATLVVEATPQWTTEPKDVSVSAGHSLRVECSASGFPIPNVSWRKSEPAKDSIKMQVVAGSGSASLTVAKASKQTEGTYVCEAENGIGAALRKSVFVKVKLAFIRSSLTDAPKIQPFSFNNKVRAGGRAIATCTVVTEAAPVTFSWAKDGSRLQQTDGLSIQDTKLVSILIIQRLEASNRGNYTCKASNVMGADEHTAELLVEAPPAWISEPQDLSAITGSNATVQCSASGSPTPRITWTRRKANFFTVPDGASTAVPTAGGTLFIPNIRSSEAGTYSCTADNSVGPAIHKTIRITIRDIPKVNPFAFAGTLSEGQSTAVTCTVTQGSKPVQLQWLKDGHEVATSGAVKLTKLETILVLSIEPVSVADSGNYTCVARNKHGYDRYSAALQVNDAPKIQPFQLPARVKAGNKVSATCNLESGTPPVTFSWHKDGSDITSFSKDISYASNIMSVLAIPSASLDSQGNYTCSASNAYGSDSHTVQLKVEMPPVWVVEPKDAFGTIGGMLNLTCLASGSPTPTIIWKKQTELSTPNAWKQSVLSLFPLTEAHRGKYTCEASNDIGGRLTKTVSVFVRDPPVIQPFVLPADVVTGVNTKLLCNVQRGTRPLTFTWIKDGVTVRDGVSSLDDFSTLSIDPVTAESAGNYTCVVRNAAGTDRYTSTLEVKRSEIQLRCSAAGRPRPTVTWSRCVPGGKPSVVCGDSGAPVPVRSSNGSVTFAHVAKENEGRYACFVDNGVGKPLRKAIRLDVNGEYRRRYCSGPPAAPFQIRPKPSR</sequence>
<protein>
    <recommendedName>
        <fullName evidence="4">Ig-like domain-containing protein</fullName>
    </recommendedName>
</protein>
<feature type="domain" description="Ig-like" evidence="4">
    <location>
        <begin position="874"/>
        <end position="955"/>
    </location>
</feature>
<dbReference type="GO" id="GO:0043025">
    <property type="term" value="C:neuronal cell body"/>
    <property type="evidence" value="ECO:0007669"/>
    <property type="project" value="TreeGrafter"/>
</dbReference>
<evidence type="ECO:0000256" key="1">
    <source>
        <dbReference type="ARBA" id="ARBA00022729"/>
    </source>
</evidence>
<comment type="caution">
    <text evidence="5">The sequence shown here is derived from an EMBL/GenBank/DDBJ whole genome shotgun (WGS) entry which is preliminary data.</text>
</comment>
<keyword evidence="3" id="KW-0393">Immunoglobulin domain</keyword>
<dbReference type="AlphaFoldDB" id="A0A9J6H1S0"/>
<feature type="domain" description="Ig-like" evidence="4">
    <location>
        <begin position="300"/>
        <end position="391"/>
    </location>
</feature>
<accession>A0A9J6H1S0</accession>
<dbReference type="Pfam" id="PF13927">
    <property type="entry name" value="Ig_3"/>
    <property type="match status" value="5"/>
</dbReference>